<dbReference type="Pfam" id="PF13715">
    <property type="entry name" value="CarbopepD_reg_2"/>
    <property type="match status" value="1"/>
</dbReference>
<sequence length="96" mass="10885">MMNVTSGKFAYKALTFFLFLFFILVNPKTPFAQNEEKKIQGVVVDEERNPLIGATIINLRTSSGVNSDSKGNFSIQKVTFLLVLKKVISWKPLMWV</sequence>
<proteinExistence type="predicted"/>
<dbReference type="InterPro" id="IPR008969">
    <property type="entry name" value="CarboxyPept-like_regulatory"/>
</dbReference>
<accession>A0ABU7RIH0</accession>
<reference evidence="1 2" key="1">
    <citation type="submission" date="2024-01" db="EMBL/GenBank/DDBJ databases">
        <title>Niabella digestum sp. nov., isolated from waste digestion system.</title>
        <authorList>
            <person name="Zhang L."/>
        </authorList>
    </citation>
    <scope>NUCLEOTIDE SEQUENCE [LARGE SCALE GENOMIC DNA]</scope>
    <source>
        <strain evidence="1 2">A18</strain>
    </source>
</reference>
<protein>
    <submittedName>
        <fullName evidence="1">Carboxypeptidase-like regulatory domain-containing protein</fullName>
    </submittedName>
</protein>
<dbReference type="EMBL" id="JAZGLY010000006">
    <property type="protein sequence ID" value="MEE6187808.1"/>
    <property type="molecule type" value="Genomic_DNA"/>
</dbReference>
<keyword evidence="2" id="KW-1185">Reference proteome</keyword>
<comment type="caution">
    <text evidence="1">The sequence shown here is derived from an EMBL/GenBank/DDBJ whole genome shotgun (WGS) entry which is preliminary data.</text>
</comment>
<dbReference type="RefSeq" id="WP_330975215.1">
    <property type="nucleotide sequence ID" value="NZ_JAZGLY010000006.1"/>
</dbReference>
<evidence type="ECO:0000313" key="2">
    <source>
        <dbReference type="Proteomes" id="UP001357452"/>
    </source>
</evidence>
<organism evidence="1 2">
    <name type="scientific">Niabella digestorum</name>
    <dbReference type="NCBI Taxonomy" id="3117701"/>
    <lineage>
        <taxon>Bacteria</taxon>
        <taxon>Pseudomonadati</taxon>
        <taxon>Bacteroidota</taxon>
        <taxon>Chitinophagia</taxon>
        <taxon>Chitinophagales</taxon>
        <taxon>Chitinophagaceae</taxon>
        <taxon>Niabella</taxon>
    </lineage>
</organism>
<evidence type="ECO:0000313" key="1">
    <source>
        <dbReference type="EMBL" id="MEE6187808.1"/>
    </source>
</evidence>
<dbReference type="SUPFAM" id="SSF49464">
    <property type="entry name" value="Carboxypeptidase regulatory domain-like"/>
    <property type="match status" value="1"/>
</dbReference>
<gene>
    <name evidence="1" type="ORF">V2H41_11050</name>
</gene>
<dbReference type="Proteomes" id="UP001357452">
    <property type="component" value="Unassembled WGS sequence"/>
</dbReference>
<name>A0ABU7RIH0_9BACT</name>